<protein>
    <submittedName>
        <fullName evidence="2">Uncharacterized protein</fullName>
    </submittedName>
</protein>
<evidence type="ECO:0000313" key="3">
    <source>
        <dbReference type="Proteomes" id="UP000770661"/>
    </source>
</evidence>
<accession>A0A8J4XMD3</accession>
<organism evidence="2 3">
    <name type="scientific">Chionoecetes opilio</name>
    <name type="common">Atlantic snow crab</name>
    <name type="synonym">Cancer opilio</name>
    <dbReference type="NCBI Taxonomy" id="41210"/>
    <lineage>
        <taxon>Eukaryota</taxon>
        <taxon>Metazoa</taxon>
        <taxon>Ecdysozoa</taxon>
        <taxon>Arthropoda</taxon>
        <taxon>Crustacea</taxon>
        <taxon>Multicrustacea</taxon>
        <taxon>Malacostraca</taxon>
        <taxon>Eumalacostraca</taxon>
        <taxon>Eucarida</taxon>
        <taxon>Decapoda</taxon>
        <taxon>Pleocyemata</taxon>
        <taxon>Brachyura</taxon>
        <taxon>Eubrachyura</taxon>
        <taxon>Majoidea</taxon>
        <taxon>Majidae</taxon>
        <taxon>Chionoecetes</taxon>
    </lineage>
</organism>
<dbReference type="EMBL" id="JACEEZ010024272">
    <property type="protein sequence ID" value="KAG0710350.1"/>
    <property type="molecule type" value="Genomic_DNA"/>
</dbReference>
<reference evidence="2" key="1">
    <citation type="submission" date="2020-07" db="EMBL/GenBank/DDBJ databases">
        <title>The High-quality genome of the commercially important snow crab, Chionoecetes opilio.</title>
        <authorList>
            <person name="Jeong J.-H."/>
            <person name="Ryu S."/>
        </authorList>
    </citation>
    <scope>NUCLEOTIDE SEQUENCE</scope>
    <source>
        <strain evidence="2">MADBK_172401_WGS</strain>
        <tissue evidence="2">Digestive gland</tissue>
    </source>
</reference>
<proteinExistence type="predicted"/>
<evidence type="ECO:0000256" key="1">
    <source>
        <dbReference type="SAM" id="MobiDB-lite"/>
    </source>
</evidence>
<name>A0A8J4XMD3_CHIOP</name>
<keyword evidence="3" id="KW-1185">Reference proteome</keyword>
<evidence type="ECO:0000313" key="2">
    <source>
        <dbReference type="EMBL" id="KAG0710350.1"/>
    </source>
</evidence>
<sequence length="117" mass="12638">MFSLQRKFNVSHITEHPPAICMNCLSWMGLDFFTTLTSSFFDPRTKPYPSVYWLDHRRGVSYRRAQSPHSPLRGGGALSVGDGATYSGGLPAIVGLGGRRPRGPSAPPSSLGGGAFR</sequence>
<dbReference type="AlphaFoldDB" id="A0A8J4XMD3"/>
<gene>
    <name evidence="2" type="ORF">GWK47_023000</name>
</gene>
<comment type="caution">
    <text evidence="2">The sequence shown here is derived from an EMBL/GenBank/DDBJ whole genome shotgun (WGS) entry which is preliminary data.</text>
</comment>
<feature type="region of interest" description="Disordered" evidence="1">
    <location>
        <begin position="95"/>
        <end position="117"/>
    </location>
</feature>
<dbReference type="Proteomes" id="UP000770661">
    <property type="component" value="Unassembled WGS sequence"/>
</dbReference>